<feature type="transmembrane region" description="Helical" evidence="1">
    <location>
        <begin position="105"/>
        <end position="121"/>
    </location>
</feature>
<proteinExistence type="predicted"/>
<gene>
    <name evidence="2" type="ORF">FHS90_000705</name>
</gene>
<sequence>MEPTLPSPEQINTTGTVAASLNQNASIQNIFGAPIEAQGKTIIPVAQVALGLGGGYGLGRKEVGGANDEEGEGAGAGAGLLTIPKGVFVITAKKTRFIPVSSARPYYLGAAVGLVVGWLLAKRKKRPSA</sequence>
<keyword evidence="3" id="KW-1185">Reference proteome</keyword>
<evidence type="ECO:0000256" key="1">
    <source>
        <dbReference type="SAM" id="Phobius"/>
    </source>
</evidence>
<organism evidence="2 3">
    <name type="scientific">Rufibacter quisquiliarum</name>
    <dbReference type="NCBI Taxonomy" id="1549639"/>
    <lineage>
        <taxon>Bacteria</taxon>
        <taxon>Pseudomonadati</taxon>
        <taxon>Bacteroidota</taxon>
        <taxon>Cytophagia</taxon>
        <taxon>Cytophagales</taxon>
        <taxon>Hymenobacteraceae</taxon>
        <taxon>Rufibacter</taxon>
    </lineage>
</organism>
<dbReference type="Proteomes" id="UP000563094">
    <property type="component" value="Unassembled WGS sequence"/>
</dbReference>
<dbReference type="Pfam" id="PF09579">
    <property type="entry name" value="Spore_YtfJ"/>
    <property type="match status" value="1"/>
</dbReference>
<dbReference type="EMBL" id="JACJIQ010000002">
    <property type="protein sequence ID" value="MBA9076003.1"/>
    <property type="molecule type" value="Genomic_DNA"/>
</dbReference>
<comment type="caution">
    <text evidence="2">The sequence shown here is derived from an EMBL/GenBank/DDBJ whole genome shotgun (WGS) entry which is preliminary data.</text>
</comment>
<accession>A0A839GEP0</accession>
<evidence type="ECO:0000313" key="3">
    <source>
        <dbReference type="Proteomes" id="UP000563094"/>
    </source>
</evidence>
<dbReference type="PANTHER" id="PTHR39162">
    <property type="entry name" value="GLL3345 PROTEIN"/>
    <property type="match status" value="1"/>
</dbReference>
<reference evidence="2 3" key="1">
    <citation type="submission" date="2020-08" db="EMBL/GenBank/DDBJ databases">
        <title>Genomic Encyclopedia of Type Strains, Phase IV (KMG-IV): sequencing the most valuable type-strain genomes for metagenomic binning, comparative biology and taxonomic classification.</title>
        <authorList>
            <person name="Goeker M."/>
        </authorList>
    </citation>
    <scope>NUCLEOTIDE SEQUENCE [LARGE SCALE GENOMIC DNA]</scope>
    <source>
        <strain evidence="2 3">DSM 29854</strain>
    </source>
</reference>
<keyword evidence="1" id="KW-1133">Transmembrane helix</keyword>
<name>A0A839GEP0_9BACT</name>
<dbReference type="InterPro" id="IPR014229">
    <property type="entry name" value="Spore_YtfJ"/>
</dbReference>
<dbReference type="RefSeq" id="WP_182511750.1">
    <property type="nucleotide sequence ID" value="NZ_JACJIQ010000002.1"/>
</dbReference>
<evidence type="ECO:0000313" key="2">
    <source>
        <dbReference type="EMBL" id="MBA9076003.1"/>
    </source>
</evidence>
<protein>
    <submittedName>
        <fullName evidence="2">Putative spore protein YtfJ</fullName>
    </submittedName>
</protein>
<dbReference type="AlphaFoldDB" id="A0A839GEP0"/>
<dbReference type="PANTHER" id="PTHR39162:SF1">
    <property type="entry name" value="SPORULATION PROTEIN YTFJ"/>
    <property type="match status" value="1"/>
</dbReference>
<keyword evidence="1" id="KW-0472">Membrane</keyword>
<keyword evidence="1" id="KW-0812">Transmembrane</keyword>